<dbReference type="PROSITE" id="PS51257">
    <property type="entry name" value="PROKAR_LIPOPROTEIN"/>
    <property type="match status" value="1"/>
</dbReference>
<protein>
    <submittedName>
        <fullName evidence="2">DUF305 domain-containing protein</fullName>
    </submittedName>
</protein>
<evidence type="ECO:0000259" key="1">
    <source>
        <dbReference type="Pfam" id="PF03713"/>
    </source>
</evidence>
<organism evidence="2 3">
    <name type="scientific">Solirubrobacter deserti</name>
    <dbReference type="NCBI Taxonomy" id="2282478"/>
    <lineage>
        <taxon>Bacteria</taxon>
        <taxon>Bacillati</taxon>
        <taxon>Actinomycetota</taxon>
        <taxon>Thermoleophilia</taxon>
        <taxon>Solirubrobacterales</taxon>
        <taxon>Solirubrobacteraceae</taxon>
        <taxon>Solirubrobacter</taxon>
    </lineage>
</organism>
<dbReference type="RefSeq" id="WP_202957370.1">
    <property type="nucleotide sequence ID" value="NZ_JAPCID010000018.1"/>
</dbReference>
<dbReference type="InterPro" id="IPR012347">
    <property type="entry name" value="Ferritin-like"/>
</dbReference>
<feature type="domain" description="DUF305" evidence="1">
    <location>
        <begin position="69"/>
        <end position="212"/>
    </location>
</feature>
<reference evidence="2" key="1">
    <citation type="submission" date="2022-10" db="EMBL/GenBank/DDBJ databases">
        <title>The WGS of Solirubrobacter sp. CPCC 204708.</title>
        <authorList>
            <person name="Jiang Z."/>
        </authorList>
    </citation>
    <scope>NUCLEOTIDE SEQUENCE</scope>
    <source>
        <strain evidence="2">CPCC 204708</strain>
    </source>
</reference>
<evidence type="ECO:0000313" key="2">
    <source>
        <dbReference type="EMBL" id="MDA0138770.1"/>
    </source>
</evidence>
<dbReference type="PANTHER" id="PTHR36933:SF1">
    <property type="entry name" value="SLL0788 PROTEIN"/>
    <property type="match status" value="1"/>
</dbReference>
<dbReference type="Gene3D" id="1.20.1260.10">
    <property type="match status" value="1"/>
</dbReference>
<sequence length="216" mass="23421">MRVRTSGLTVCVVAAVLAGCGGSGEEAGDPTPTPEATSSVQAVIPATPDEPERPATAADAPEGGIHEADVKFAQDMIHHHNQALVMTRWVPDRTSSPSVRLLAKRMEVSQTDEVAFIKKWLEKHGKPAGEHAHGAERMPGMLNEEQLDALQDAQGKRFDQLFLAYMTQHHEGAIQMVQQLWADGGGNEPELSQFAMHVDSDQSIEIKRMAQLAADL</sequence>
<gene>
    <name evidence="2" type="ORF">OJ962_14805</name>
</gene>
<name>A0ABT4RJU5_9ACTN</name>
<proteinExistence type="predicted"/>
<dbReference type="Proteomes" id="UP001147700">
    <property type="component" value="Unassembled WGS sequence"/>
</dbReference>
<dbReference type="EMBL" id="JAPCID010000018">
    <property type="protein sequence ID" value="MDA0138770.1"/>
    <property type="molecule type" value="Genomic_DNA"/>
</dbReference>
<accession>A0ABT4RJU5</accession>
<dbReference type="Pfam" id="PF03713">
    <property type="entry name" value="DUF305"/>
    <property type="match status" value="1"/>
</dbReference>
<dbReference type="InterPro" id="IPR005183">
    <property type="entry name" value="DUF305_CopM-like"/>
</dbReference>
<comment type="caution">
    <text evidence="2">The sequence shown here is derived from an EMBL/GenBank/DDBJ whole genome shotgun (WGS) entry which is preliminary data.</text>
</comment>
<dbReference type="PANTHER" id="PTHR36933">
    <property type="entry name" value="SLL0788 PROTEIN"/>
    <property type="match status" value="1"/>
</dbReference>
<keyword evidence="3" id="KW-1185">Reference proteome</keyword>
<evidence type="ECO:0000313" key="3">
    <source>
        <dbReference type="Proteomes" id="UP001147700"/>
    </source>
</evidence>